<reference evidence="1" key="1">
    <citation type="journal article" date="2014" name="Front. Microbiol.">
        <title>High frequency of phylogenetically diverse reductive dehalogenase-homologous genes in deep subseafloor sedimentary metagenomes.</title>
        <authorList>
            <person name="Kawai M."/>
            <person name="Futagami T."/>
            <person name="Toyoda A."/>
            <person name="Takaki Y."/>
            <person name="Nishi S."/>
            <person name="Hori S."/>
            <person name="Arai W."/>
            <person name="Tsubouchi T."/>
            <person name="Morono Y."/>
            <person name="Uchiyama I."/>
            <person name="Ito T."/>
            <person name="Fujiyama A."/>
            <person name="Inagaki F."/>
            <person name="Takami H."/>
        </authorList>
    </citation>
    <scope>NUCLEOTIDE SEQUENCE</scope>
    <source>
        <strain evidence="1">Expedition CK06-06</strain>
    </source>
</reference>
<proteinExistence type="predicted"/>
<organism evidence="1">
    <name type="scientific">marine sediment metagenome</name>
    <dbReference type="NCBI Taxonomy" id="412755"/>
    <lineage>
        <taxon>unclassified sequences</taxon>
        <taxon>metagenomes</taxon>
        <taxon>ecological metagenomes</taxon>
    </lineage>
</organism>
<gene>
    <name evidence="1" type="ORF">S06H3_26498</name>
</gene>
<accession>X1MCN3</accession>
<protein>
    <submittedName>
        <fullName evidence="1">Uncharacterized protein</fullName>
    </submittedName>
</protein>
<sequence length="76" mass="8144">MDPNIGEELRDVVGELPIGDKKARPPFGDFDFDVGEGELGDSFGAADNLSNPLSIEVIVNIPISVSFEDSSHLTQI</sequence>
<evidence type="ECO:0000313" key="1">
    <source>
        <dbReference type="EMBL" id="GAI29417.1"/>
    </source>
</evidence>
<name>X1MCN3_9ZZZZ</name>
<comment type="caution">
    <text evidence="1">The sequence shown here is derived from an EMBL/GenBank/DDBJ whole genome shotgun (WGS) entry which is preliminary data.</text>
</comment>
<dbReference type="AlphaFoldDB" id="X1MCN3"/>
<dbReference type="EMBL" id="BARV01015320">
    <property type="protein sequence ID" value="GAI29417.1"/>
    <property type="molecule type" value="Genomic_DNA"/>
</dbReference>